<keyword evidence="2" id="KW-1185">Reference proteome</keyword>
<proteinExistence type="predicted"/>
<accession>A0A2P8FFC0</accession>
<reference evidence="1 2" key="1">
    <citation type="submission" date="2018-03" db="EMBL/GenBank/DDBJ databases">
        <title>Genomic Encyclopedia of Archaeal and Bacterial Type Strains, Phase II (KMG-II): from individual species to whole genera.</title>
        <authorList>
            <person name="Goeker M."/>
        </authorList>
    </citation>
    <scope>NUCLEOTIDE SEQUENCE [LARGE SCALE GENOMIC DNA]</scope>
    <source>
        <strain evidence="1 2">DSM 100673</strain>
    </source>
</reference>
<dbReference type="OrthoDB" id="7864572at2"/>
<organism evidence="1 2">
    <name type="scientific">Shimia abyssi</name>
    <dbReference type="NCBI Taxonomy" id="1662395"/>
    <lineage>
        <taxon>Bacteria</taxon>
        <taxon>Pseudomonadati</taxon>
        <taxon>Pseudomonadota</taxon>
        <taxon>Alphaproteobacteria</taxon>
        <taxon>Rhodobacterales</taxon>
        <taxon>Roseobacteraceae</taxon>
    </lineage>
</organism>
<evidence type="ECO:0008006" key="3">
    <source>
        <dbReference type="Google" id="ProtNLM"/>
    </source>
</evidence>
<comment type="caution">
    <text evidence="1">The sequence shown here is derived from an EMBL/GenBank/DDBJ whole genome shotgun (WGS) entry which is preliminary data.</text>
</comment>
<protein>
    <recommendedName>
        <fullName evidence="3">Type IV pilus biogenesis protein PilP</fullName>
    </recommendedName>
</protein>
<dbReference type="AlphaFoldDB" id="A0A2P8FFC0"/>
<evidence type="ECO:0000313" key="2">
    <source>
        <dbReference type="Proteomes" id="UP000240418"/>
    </source>
</evidence>
<gene>
    <name evidence="1" type="ORF">CLV88_10358</name>
</gene>
<dbReference type="Proteomes" id="UP000240418">
    <property type="component" value="Unassembled WGS sequence"/>
</dbReference>
<dbReference type="EMBL" id="PYGJ01000003">
    <property type="protein sequence ID" value="PSL20417.1"/>
    <property type="molecule type" value="Genomic_DNA"/>
</dbReference>
<sequence>MNSETPAAVAAKATRSGALKNRGRVTLIGLMGTAEAPSALLMTTSGRTIKVTLGDKTPGGRVVGIDQVSIVLQSGQKNTRLTMPD</sequence>
<dbReference type="RefSeq" id="WP_106607658.1">
    <property type="nucleotide sequence ID" value="NZ_PYGJ01000003.1"/>
</dbReference>
<evidence type="ECO:0000313" key="1">
    <source>
        <dbReference type="EMBL" id="PSL20417.1"/>
    </source>
</evidence>
<name>A0A2P8FFC0_9RHOB</name>